<evidence type="ECO:0000256" key="6">
    <source>
        <dbReference type="ARBA" id="ARBA00023136"/>
    </source>
</evidence>
<keyword evidence="2 7" id="KW-0813">Transport</keyword>
<feature type="domain" description="ABC transmembrane type-1" evidence="8">
    <location>
        <begin position="68"/>
        <end position="262"/>
    </location>
</feature>
<keyword evidence="3" id="KW-1003">Cell membrane</keyword>
<reference evidence="9 10" key="1">
    <citation type="journal article" date="2009" name="Int. J. Syst. Evol. Microbiol.">
        <title>Paenibacillus contaminans sp. nov., isolated from a contaminated laboratory plate.</title>
        <authorList>
            <person name="Chou J.H."/>
            <person name="Lee J.H."/>
            <person name="Lin M.C."/>
            <person name="Chang P.S."/>
            <person name="Arun A.B."/>
            <person name="Young C.C."/>
            <person name="Chen W.M."/>
        </authorList>
    </citation>
    <scope>NUCLEOTIDE SEQUENCE [LARGE SCALE GENOMIC DNA]</scope>
    <source>
        <strain evidence="9 10">CKOBP-6</strain>
    </source>
</reference>
<dbReference type="CDD" id="cd06261">
    <property type="entry name" value="TM_PBP2"/>
    <property type="match status" value="1"/>
</dbReference>
<evidence type="ECO:0000256" key="1">
    <source>
        <dbReference type="ARBA" id="ARBA00004651"/>
    </source>
</evidence>
<dbReference type="Pfam" id="PF00528">
    <property type="entry name" value="BPD_transp_1"/>
    <property type="match status" value="1"/>
</dbReference>
<dbReference type="PROSITE" id="PS50928">
    <property type="entry name" value="ABC_TM1"/>
    <property type="match status" value="1"/>
</dbReference>
<dbReference type="InterPro" id="IPR035906">
    <property type="entry name" value="MetI-like_sf"/>
</dbReference>
<comment type="caution">
    <text evidence="9">The sequence shown here is derived from an EMBL/GenBank/DDBJ whole genome shotgun (WGS) entry which is preliminary data.</text>
</comment>
<comment type="subcellular location">
    <subcellularLocation>
        <location evidence="1 7">Cell membrane</location>
        <topology evidence="1 7">Multi-pass membrane protein</topology>
    </subcellularLocation>
</comment>
<feature type="transmembrane region" description="Helical" evidence="7">
    <location>
        <begin position="243"/>
        <end position="262"/>
    </location>
</feature>
<dbReference type="GO" id="GO:0055085">
    <property type="term" value="P:transmembrane transport"/>
    <property type="evidence" value="ECO:0007669"/>
    <property type="project" value="InterPro"/>
</dbReference>
<evidence type="ECO:0000256" key="2">
    <source>
        <dbReference type="ARBA" id="ARBA00022448"/>
    </source>
</evidence>
<dbReference type="Proteomes" id="UP000250369">
    <property type="component" value="Unassembled WGS sequence"/>
</dbReference>
<gene>
    <name evidence="9" type="ORF">DQG23_14945</name>
</gene>
<evidence type="ECO:0000256" key="4">
    <source>
        <dbReference type="ARBA" id="ARBA00022692"/>
    </source>
</evidence>
<dbReference type="AlphaFoldDB" id="A0A329MLI9"/>
<dbReference type="GO" id="GO:0005886">
    <property type="term" value="C:plasma membrane"/>
    <property type="evidence" value="ECO:0007669"/>
    <property type="project" value="UniProtKB-SubCell"/>
</dbReference>
<comment type="similarity">
    <text evidence="7">Belongs to the binding-protein-dependent transport system permease family.</text>
</comment>
<feature type="transmembrane region" description="Helical" evidence="7">
    <location>
        <begin position="180"/>
        <end position="201"/>
    </location>
</feature>
<keyword evidence="10" id="KW-1185">Reference proteome</keyword>
<evidence type="ECO:0000313" key="9">
    <source>
        <dbReference type="EMBL" id="RAV20791.1"/>
    </source>
</evidence>
<dbReference type="EMBL" id="QMFB01000007">
    <property type="protein sequence ID" value="RAV20791.1"/>
    <property type="molecule type" value="Genomic_DNA"/>
</dbReference>
<evidence type="ECO:0000256" key="5">
    <source>
        <dbReference type="ARBA" id="ARBA00022989"/>
    </source>
</evidence>
<accession>A0A329MLI9</accession>
<dbReference type="Gene3D" id="1.10.3720.10">
    <property type="entry name" value="MetI-like"/>
    <property type="match status" value="1"/>
</dbReference>
<evidence type="ECO:0000313" key="10">
    <source>
        <dbReference type="Proteomes" id="UP000250369"/>
    </source>
</evidence>
<keyword evidence="4 7" id="KW-0812">Transmembrane</keyword>
<feature type="transmembrane region" description="Helical" evidence="7">
    <location>
        <begin position="105"/>
        <end position="125"/>
    </location>
</feature>
<dbReference type="InterPro" id="IPR000515">
    <property type="entry name" value="MetI-like"/>
</dbReference>
<evidence type="ECO:0000256" key="7">
    <source>
        <dbReference type="RuleBase" id="RU363032"/>
    </source>
</evidence>
<sequence length="276" mass="30620">MHQVFRKTAVWVFLLGVAVLILFPLVMAMLGSFKTNQELTAGTTILPQAWQLKNYTHTWVEAKFSRYIWNSLIYSVSSTVTTVLVCSLAAYAVARRQFPGRKPLLAVYSFMMFIHLGAITMKPAFELMVSLGLQKSLFGLIIMMTASGGTTFFILFAFIKGISKDLDEAAMMDGASFFYIYARIILPLSLPAIGVVSLFAFRSGWNNYLLPLVFTMSQPKLQPLTVGLANLRYGFGGAMNSHYMLAGACISMIPMLIVYLMANKTFMQMNVGAIKG</sequence>
<dbReference type="PANTHER" id="PTHR43744">
    <property type="entry name" value="ABC TRANSPORTER PERMEASE PROTEIN MG189-RELATED-RELATED"/>
    <property type="match status" value="1"/>
</dbReference>
<organism evidence="9 10">
    <name type="scientific">Paenibacillus contaminans</name>
    <dbReference type="NCBI Taxonomy" id="450362"/>
    <lineage>
        <taxon>Bacteria</taxon>
        <taxon>Bacillati</taxon>
        <taxon>Bacillota</taxon>
        <taxon>Bacilli</taxon>
        <taxon>Bacillales</taxon>
        <taxon>Paenibacillaceae</taxon>
        <taxon>Paenibacillus</taxon>
    </lineage>
</organism>
<dbReference type="RefSeq" id="WP_113031650.1">
    <property type="nucleotide sequence ID" value="NZ_QMFB01000007.1"/>
</dbReference>
<keyword evidence="6 7" id="KW-0472">Membrane</keyword>
<dbReference type="OrthoDB" id="187395at2"/>
<feature type="transmembrane region" description="Helical" evidence="7">
    <location>
        <begin position="137"/>
        <end position="159"/>
    </location>
</feature>
<proteinExistence type="inferred from homology"/>
<evidence type="ECO:0000256" key="3">
    <source>
        <dbReference type="ARBA" id="ARBA00022475"/>
    </source>
</evidence>
<dbReference type="PANTHER" id="PTHR43744:SF8">
    <property type="entry name" value="SN-GLYCEROL-3-PHOSPHATE TRANSPORT SYSTEM PERMEASE PROTEIN UGPE"/>
    <property type="match status" value="1"/>
</dbReference>
<name>A0A329MLI9_9BACL</name>
<protein>
    <submittedName>
        <fullName evidence="9">Carbohydrate ABC transporter permease</fullName>
    </submittedName>
</protein>
<feature type="transmembrane region" description="Helical" evidence="7">
    <location>
        <begin position="12"/>
        <end position="33"/>
    </location>
</feature>
<keyword evidence="5 7" id="KW-1133">Transmembrane helix</keyword>
<feature type="transmembrane region" description="Helical" evidence="7">
    <location>
        <begin position="72"/>
        <end position="93"/>
    </location>
</feature>
<dbReference type="SUPFAM" id="SSF161098">
    <property type="entry name" value="MetI-like"/>
    <property type="match status" value="1"/>
</dbReference>
<evidence type="ECO:0000259" key="8">
    <source>
        <dbReference type="PROSITE" id="PS50928"/>
    </source>
</evidence>